<dbReference type="GO" id="GO:0005739">
    <property type="term" value="C:mitochondrion"/>
    <property type="evidence" value="ECO:0007669"/>
    <property type="project" value="TreeGrafter"/>
</dbReference>
<evidence type="ECO:0000259" key="9">
    <source>
        <dbReference type="Pfam" id="PF00155"/>
    </source>
</evidence>
<dbReference type="InterPro" id="IPR015422">
    <property type="entry name" value="PyrdxlP-dep_Trfase_small"/>
</dbReference>
<dbReference type="InterPro" id="IPR015421">
    <property type="entry name" value="PyrdxlP-dep_Trfase_major"/>
</dbReference>
<keyword evidence="4 8" id="KW-0032">Aminotransferase</keyword>
<dbReference type="InterPro" id="IPR004839">
    <property type="entry name" value="Aminotransferase_I/II_large"/>
</dbReference>
<evidence type="ECO:0000256" key="4">
    <source>
        <dbReference type="ARBA" id="ARBA00022576"/>
    </source>
</evidence>
<dbReference type="CDD" id="cd00609">
    <property type="entry name" value="AAT_like"/>
    <property type="match status" value="1"/>
</dbReference>
<dbReference type="GO" id="GO:0004069">
    <property type="term" value="F:L-aspartate:2-oxoglutarate aminotransferase activity"/>
    <property type="evidence" value="ECO:0007669"/>
    <property type="project" value="UniProtKB-EC"/>
</dbReference>
<organism evidence="10 11">
    <name type="scientific">Rhamnusium bicolor</name>
    <dbReference type="NCBI Taxonomy" id="1586634"/>
    <lineage>
        <taxon>Eukaryota</taxon>
        <taxon>Metazoa</taxon>
        <taxon>Ecdysozoa</taxon>
        <taxon>Arthropoda</taxon>
        <taxon>Hexapoda</taxon>
        <taxon>Insecta</taxon>
        <taxon>Pterygota</taxon>
        <taxon>Neoptera</taxon>
        <taxon>Endopterygota</taxon>
        <taxon>Coleoptera</taxon>
        <taxon>Polyphaga</taxon>
        <taxon>Cucujiformia</taxon>
        <taxon>Chrysomeloidea</taxon>
        <taxon>Cerambycidae</taxon>
        <taxon>Lepturinae</taxon>
        <taxon>Rhagiini</taxon>
        <taxon>Rhamnusium</taxon>
    </lineage>
</organism>
<protein>
    <recommendedName>
        <fullName evidence="8">Aspartate aminotransferase</fullName>
        <ecNumber evidence="8">2.6.1.1</ecNumber>
    </recommendedName>
</protein>
<dbReference type="PANTHER" id="PTHR11879:SF22">
    <property type="entry name" value="ASPARTATE AMINOTRANSFERASE, MITOCHONDRIAL"/>
    <property type="match status" value="1"/>
</dbReference>
<name>A0AAV8XNP1_9CUCU</name>
<comment type="cofactor">
    <cofactor evidence="1">
        <name>pyridoxal 5'-phosphate</name>
        <dbReference type="ChEBI" id="CHEBI:597326"/>
    </cofactor>
</comment>
<evidence type="ECO:0000256" key="8">
    <source>
        <dbReference type="RuleBase" id="RU000480"/>
    </source>
</evidence>
<dbReference type="PROSITE" id="PS00105">
    <property type="entry name" value="AA_TRANSFER_CLASS_1"/>
    <property type="match status" value="1"/>
</dbReference>
<comment type="caution">
    <text evidence="10">The sequence shown here is derived from an EMBL/GenBank/DDBJ whole genome shotgun (WGS) entry which is preliminary data.</text>
</comment>
<dbReference type="InterPro" id="IPR004838">
    <property type="entry name" value="NHTrfase_class1_PyrdxlP-BS"/>
</dbReference>
<evidence type="ECO:0000256" key="7">
    <source>
        <dbReference type="ARBA" id="ARBA00049185"/>
    </source>
</evidence>
<dbReference type="AlphaFoldDB" id="A0AAV8XNP1"/>
<dbReference type="EMBL" id="JANEYF010003027">
    <property type="protein sequence ID" value="KAJ8940082.1"/>
    <property type="molecule type" value="Genomic_DNA"/>
</dbReference>
<dbReference type="GO" id="GO:0030170">
    <property type="term" value="F:pyridoxal phosphate binding"/>
    <property type="evidence" value="ECO:0007669"/>
    <property type="project" value="InterPro"/>
</dbReference>
<dbReference type="InterPro" id="IPR015424">
    <property type="entry name" value="PyrdxlP-dep_Trfase"/>
</dbReference>
<keyword evidence="6" id="KW-0663">Pyridoxal phosphate</keyword>
<dbReference type="PANTHER" id="PTHR11879">
    <property type="entry name" value="ASPARTATE AMINOTRANSFERASE"/>
    <property type="match status" value="1"/>
</dbReference>
<comment type="miscellaneous">
    <text evidence="8">In eukaryotes there are cytoplasmic, mitochondrial and chloroplastic isozymes.</text>
</comment>
<proteinExistence type="inferred from homology"/>
<dbReference type="PRINTS" id="PR00799">
    <property type="entry name" value="TRANSAMINASE"/>
</dbReference>
<evidence type="ECO:0000313" key="10">
    <source>
        <dbReference type="EMBL" id="KAJ8940082.1"/>
    </source>
</evidence>
<dbReference type="SUPFAM" id="SSF53383">
    <property type="entry name" value="PLP-dependent transferases"/>
    <property type="match status" value="1"/>
</dbReference>
<dbReference type="InterPro" id="IPR000796">
    <property type="entry name" value="Asp_trans"/>
</dbReference>
<keyword evidence="11" id="KW-1185">Reference proteome</keyword>
<comment type="subunit">
    <text evidence="3 8">Homodimer.</text>
</comment>
<comment type="catalytic activity">
    <reaction evidence="7 8">
        <text>L-aspartate + 2-oxoglutarate = oxaloacetate + L-glutamate</text>
        <dbReference type="Rhea" id="RHEA:21824"/>
        <dbReference type="ChEBI" id="CHEBI:16452"/>
        <dbReference type="ChEBI" id="CHEBI:16810"/>
        <dbReference type="ChEBI" id="CHEBI:29985"/>
        <dbReference type="ChEBI" id="CHEBI:29991"/>
        <dbReference type="EC" id="2.6.1.1"/>
    </reaction>
</comment>
<gene>
    <name evidence="10" type="ORF">NQ314_010916</name>
</gene>
<evidence type="ECO:0000256" key="3">
    <source>
        <dbReference type="ARBA" id="ARBA00011738"/>
    </source>
</evidence>
<evidence type="ECO:0000313" key="11">
    <source>
        <dbReference type="Proteomes" id="UP001162156"/>
    </source>
</evidence>
<sequence length="372" mass="41423">MSLKRSVELLQRKNGFNSVKQRASSWWSGVQMGPPDAILGVTEAFRRDTNPNKINLGVGAYRDDNGKPYVLPCVRKAEEQLRSKNLDKEYAPISGTPDFCKRSIELALGDNSDIIANGLNATVQGISGTGSLRVGAAFLNGFFPGSKTVYLPAPTWGNHIPIFKHAGLDVKSYRYYDPNTCGLDFKGALEDISNIPEKSIILLHACAHNPTGVDPNKDQWAELSQLIKKKNLFTYFDMAYQGFATGSVDNDALAHKSYAKNMGLYGERAGAFSIIGSSKEEADRTLSQIKILIRALYSNPPINGARIVSEILSDPKLRSDWLREVKEMADRIISVRTKLRENLKKRRINSQLGTYHKSNWNVLFHRNETRSG</sequence>
<feature type="domain" description="Aminotransferase class I/classII large" evidence="9">
    <location>
        <begin position="52"/>
        <end position="348"/>
    </location>
</feature>
<dbReference type="Proteomes" id="UP001162156">
    <property type="component" value="Unassembled WGS sequence"/>
</dbReference>
<reference evidence="10" key="1">
    <citation type="journal article" date="2023" name="Insect Mol. Biol.">
        <title>Genome sequencing provides insights into the evolution of gene families encoding plant cell wall-degrading enzymes in longhorned beetles.</title>
        <authorList>
            <person name="Shin N.R."/>
            <person name="Okamura Y."/>
            <person name="Kirsch R."/>
            <person name="Pauchet Y."/>
        </authorList>
    </citation>
    <scope>NUCLEOTIDE SEQUENCE</scope>
    <source>
        <strain evidence="10">RBIC_L_NR</strain>
    </source>
</reference>
<evidence type="ECO:0000256" key="6">
    <source>
        <dbReference type="ARBA" id="ARBA00022898"/>
    </source>
</evidence>
<accession>A0AAV8XNP1</accession>
<comment type="similarity">
    <text evidence="2">Belongs to the class-I pyridoxal-phosphate-dependent aminotransferase family.</text>
</comment>
<dbReference type="Gene3D" id="3.40.640.10">
    <property type="entry name" value="Type I PLP-dependent aspartate aminotransferase-like (Major domain)"/>
    <property type="match status" value="1"/>
</dbReference>
<evidence type="ECO:0000256" key="5">
    <source>
        <dbReference type="ARBA" id="ARBA00022679"/>
    </source>
</evidence>
<dbReference type="EC" id="2.6.1.1" evidence="8"/>
<keyword evidence="5 8" id="KW-0808">Transferase</keyword>
<dbReference type="GO" id="GO:0006533">
    <property type="term" value="P:L-aspartate catabolic process"/>
    <property type="evidence" value="ECO:0007669"/>
    <property type="project" value="TreeGrafter"/>
</dbReference>
<dbReference type="FunFam" id="3.90.1150.10:FF:000160">
    <property type="entry name" value="Similar to aspartate aminotransferase"/>
    <property type="match status" value="1"/>
</dbReference>
<dbReference type="Pfam" id="PF00155">
    <property type="entry name" value="Aminotran_1_2"/>
    <property type="match status" value="1"/>
</dbReference>
<evidence type="ECO:0000256" key="1">
    <source>
        <dbReference type="ARBA" id="ARBA00001933"/>
    </source>
</evidence>
<evidence type="ECO:0000256" key="2">
    <source>
        <dbReference type="ARBA" id="ARBA00007441"/>
    </source>
</evidence>
<dbReference type="Gene3D" id="3.90.1150.10">
    <property type="entry name" value="Aspartate Aminotransferase, domain 1"/>
    <property type="match status" value="1"/>
</dbReference>